<dbReference type="HOGENOM" id="CLU_024722_3_1_1"/>
<evidence type="ECO:0000256" key="13">
    <source>
        <dbReference type="PIRSR" id="PIRSR000362-2"/>
    </source>
</evidence>
<evidence type="ECO:0000256" key="5">
    <source>
        <dbReference type="ARBA" id="ARBA00016287"/>
    </source>
</evidence>
<dbReference type="PIRSF" id="PIRSF000362">
    <property type="entry name" value="FNR"/>
    <property type="match status" value="1"/>
</dbReference>
<dbReference type="PANTHER" id="PTHR48467:SF1">
    <property type="entry name" value="GLUTAMATE SYNTHASE 1 [NADH], CHLOROPLASTIC-LIKE"/>
    <property type="match status" value="1"/>
</dbReference>
<feature type="binding site" evidence="13">
    <location>
        <begin position="216"/>
        <end position="217"/>
    </location>
    <ligand>
        <name>NADP(+)</name>
        <dbReference type="ChEBI" id="CHEBI:58349"/>
    </ligand>
</feature>
<dbReference type="InterPro" id="IPR023753">
    <property type="entry name" value="FAD/NAD-binding_dom"/>
</dbReference>
<sequence length="483" mass="53737">MRVSFVMFRQFHSCFTTVRNLTTSGTIPRVCIVGSGPAGWYTSRKLIRLNEDVTVDLFEKLPVPFGLIRYGVAPDHPAIKKAENEFTKYADHPRLRYIGNVNVGSDVSVEDLQKAYHAVVFSYGSPSDKQLGIPGEEHVLSAPAVVGWYNGDPKYVKTKINLDCEEVAIIGHGNVALDIARLLLRSVDDLRKTDISEYALAELSKSRVKRVTTIGRRGPLQISFTTLEMREMITLPEFNVILNPEVFASILPSIPKLQNPTKRLLELLADSFAKSQSAISDKQWCIEFLRSPIAATKEGKTIKLELGINKLETDEPNSGAKPTGRTETRDFGLVIRSVGYSAEQIDSFVPVDANRAKIPNKMSRVDGKPGLYCSGWIQGGPVGVLLSTRNGSYDTAKVINQDIVEKALSIHEPRPGFELIEGMLKQKGLYGIKRHVSSWMSIQTVSFGDWLKIDKVEKERGAKLGKPREKIVNIPEMLEIARE</sequence>
<dbReference type="Proteomes" id="UP000014500">
    <property type="component" value="Unassembled WGS sequence"/>
</dbReference>
<feature type="binding site" evidence="13">
    <location>
        <begin position="172"/>
        <end position="175"/>
    </location>
    <ligand>
        <name>NADP(+)</name>
        <dbReference type="ChEBI" id="CHEBI:58349"/>
    </ligand>
</feature>
<evidence type="ECO:0000256" key="4">
    <source>
        <dbReference type="ARBA" id="ARBA00013219"/>
    </source>
</evidence>
<feature type="binding site" evidence="13">
    <location>
        <position position="383"/>
    </location>
    <ligand>
        <name>NADP(+)</name>
        <dbReference type="ChEBI" id="CHEBI:58349"/>
    </ligand>
</feature>
<evidence type="ECO:0000313" key="16">
    <source>
        <dbReference type="Proteomes" id="UP000014500"/>
    </source>
</evidence>
<dbReference type="AlphaFoldDB" id="T1IYD1"/>
<keyword evidence="16" id="KW-1185">Reference proteome</keyword>
<evidence type="ECO:0000256" key="9">
    <source>
        <dbReference type="ARBA" id="ARBA00023002"/>
    </source>
</evidence>
<dbReference type="UniPathway" id="UPA00296"/>
<feature type="binding site" evidence="13">
    <location>
        <position position="228"/>
    </location>
    <ligand>
        <name>NADP(+)</name>
        <dbReference type="ChEBI" id="CHEBI:58349"/>
    </ligand>
</feature>
<accession>T1IYD1</accession>
<dbReference type="EC" id="1.18.1.6" evidence="4 11"/>
<feature type="binding site" evidence="12">
    <location>
        <position position="38"/>
    </location>
    <ligand>
        <name>FAD</name>
        <dbReference type="ChEBI" id="CHEBI:57692"/>
    </ligand>
</feature>
<dbReference type="PANTHER" id="PTHR48467">
    <property type="entry name" value="GLUTAMATE SYNTHASE 1 [NADH], CHLOROPLASTIC-LIKE"/>
    <property type="match status" value="1"/>
</dbReference>
<keyword evidence="6 11" id="KW-0285">Flavoprotein</keyword>
<comment type="similarity">
    <text evidence="3 11">Belongs to the ferredoxin--NADP reductase type 1 family.</text>
</comment>
<keyword evidence="11" id="KW-0496">Mitochondrion</keyword>
<organism evidence="15 16">
    <name type="scientific">Strigamia maritima</name>
    <name type="common">European centipede</name>
    <name type="synonym">Geophilus maritimus</name>
    <dbReference type="NCBI Taxonomy" id="126957"/>
    <lineage>
        <taxon>Eukaryota</taxon>
        <taxon>Metazoa</taxon>
        <taxon>Ecdysozoa</taxon>
        <taxon>Arthropoda</taxon>
        <taxon>Myriapoda</taxon>
        <taxon>Chilopoda</taxon>
        <taxon>Pleurostigmophora</taxon>
        <taxon>Geophilomorpha</taxon>
        <taxon>Linotaeniidae</taxon>
        <taxon>Strigamia</taxon>
    </lineage>
</organism>
<feature type="binding site" evidence="12">
    <location>
        <position position="103"/>
    </location>
    <ligand>
        <name>FAD</name>
        <dbReference type="ChEBI" id="CHEBI:57692"/>
    </ligand>
</feature>
<dbReference type="Gene3D" id="3.40.50.720">
    <property type="entry name" value="NAD(P)-binding Rossmann-like Domain"/>
    <property type="match status" value="1"/>
</dbReference>
<feature type="binding site" evidence="12">
    <location>
        <position position="59"/>
    </location>
    <ligand>
        <name>FAD</name>
        <dbReference type="ChEBI" id="CHEBI:57692"/>
    </ligand>
</feature>
<dbReference type="SUPFAM" id="SSF51971">
    <property type="entry name" value="Nucleotide-binding domain"/>
    <property type="match status" value="1"/>
</dbReference>
<keyword evidence="8 11" id="KW-0521">NADP</keyword>
<evidence type="ECO:0000256" key="8">
    <source>
        <dbReference type="ARBA" id="ARBA00022857"/>
    </source>
</evidence>
<evidence type="ECO:0000259" key="14">
    <source>
        <dbReference type="Pfam" id="PF07992"/>
    </source>
</evidence>
<dbReference type="GO" id="GO:0005739">
    <property type="term" value="C:mitochondrion"/>
    <property type="evidence" value="ECO:0007669"/>
    <property type="project" value="UniProtKB-SubCell"/>
</dbReference>
<evidence type="ECO:0000256" key="11">
    <source>
        <dbReference type="PIRNR" id="PIRNR000362"/>
    </source>
</evidence>
<reference evidence="16" key="1">
    <citation type="submission" date="2011-05" db="EMBL/GenBank/DDBJ databases">
        <authorList>
            <person name="Richards S.R."/>
            <person name="Qu J."/>
            <person name="Jiang H."/>
            <person name="Jhangiani S.N."/>
            <person name="Agravi P."/>
            <person name="Goodspeed R."/>
            <person name="Gross S."/>
            <person name="Mandapat C."/>
            <person name="Jackson L."/>
            <person name="Mathew T."/>
            <person name="Pu L."/>
            <person name="Thornton R."/>
            <person name="Saada N."/>
            <person name="Wilczek-Boney K.B."/>
            <person name="Lee S."/>
            <person name="Kovar C."/>
            <person name="Wu Y."/>
            <person name="Scherer S.E."/>
            <person name="Worley K.C."/>
            <person name="Muzny D.M."/>
            <person name="Gibbs R."/>
        </authorList>
    </citation>
    <scope>NUCLEOTIDE SEQUENCE</scope>
    <source>
        <strain evidence="16">Brora</strain>
    </source>
</reference>
<evidence type="ECO:0000256" key="1">
    <source>
        <dbReference type="ARBA" id="ARBA00001974"/>
    </source>
</evidence>
<dbReference type="InterPro" id="IPR021163">
    <property type="entry name" value="Ferredox_Rdtase_adrenod"/>
</dbReference>
<comment type="cofactor">
    <cofactor evidence="1 11 12">
        <name>FAD</name>
        <dbReference type="ChEBI" id="CHEBI:57692"/>
    </cofactor>
</comment>
<dbReference type="STRING" id="126957.T1IYD1"/>
<dbReference type="Gene3D" id="3.50.50.60">
    <property type="entry name" value="FAD/NAD(P)-binding domain"/>
    <property type="match status" value="1"/>
</dbReference>
<evidence type="ECO:0000313" key="15">
    <source>
        <dbReference type="EnsemblMetazoa" id="SMAR006239-PA"/>
    </source>
</evidence>
<evidence type="ECO:0000256" key="12">
    <source>
        <dbReference type="PIRSR" id="PIRSR000362-1"/>
    </source>
</evidence>
<dbReference type="Pfam" id="PF07992">
    <property type="entry name" value="Pyr_redox_2"/>
    <property type="match status" value="1"/>
</dbReference>
<protein>
    <recommendedName>
        <fullName evidence="5 11">NADPH:adrenodoxin oxidoreductase, mitochondrial</fullName>
        <ecNumber evidence="4 11">1.18.1.6</ecNumber>
    </recommendedName>
</protein>
<feature type="binding site" evidence="12">
    <location>
        <position position="376"/>
    </location>
    <ligand>
        <name>FAD</name>
        <dbReference type="ChEBI" id="CHEBI:57692"/>
    </ligand>
</feature>
<proteinExistence type="inferred from homology"/>
<name>T1IYD1_STRMM</name>
<evidence type="ECO:0000256" key="10">
    <source>
        <dbReference type="ARBA" id="ARBA00048933"/>
    </source>
</evidence>
<dbReference type="eggNOG" id="KOG1800">
    <property type="taxonomic scope" value="Eukaryota"/>
</dbReference>
<evidence type="ECO:0000256" key="7">
    <source>
        <dbReference type="ARBA" id="ARBA00022827"/>
    </source>
</evidence>
<dbReference type="OMA" id="MRAHKRM"/>
<dbReference type="InterPro" id="IPR055275">
    <property type="entry name" value="Ferredox_Rdtase"/>
</dbReference>
<comment type="catalytic activity">
    <reaction evidence="10 11">
        <text>2 reduced [adrenodoxin] + NADP(+) + H(+) = 2 oxidized [adrenodoxin] + NADPH</text>
        <dbReference type="Rhea" id="RHEA:42312"/>
        <dbReference type="Rhea" id="RHEA-COMP:9998"/>
        <dbReference type="Rhea" id="RHEA-COMP:9999"/>
        <dbReference type="ChEBI" id="CHEBI:15378"/>
        <dbReference type="ChEBI" id="CHEBI:33737"/>
        <dbReference type="ChEBI" id="CHEBI:33738"/>
        <dbReference type="ChEBI" id="CHEBI:57783"/>
        <dbReference type="ChEBI" id="CHEBI:58349"/>
        <dbReference type="EC" id="1.18.1.6"/>
    </reaction>
</comment>
<keyword evidence="7 11" id="KW-0274">FAD</keyword>
<evidence type="ECO:0000256" key="3">
    <source>
        <dbReference type="ARBA" id="ARBA00008312"/>
    </source>
</evidence>
<comment type="subcellular location">
    <subcellularLocation>
        <location evidence="11">Mitochondrion</location>
    </subcellularLocation>
</comment>
<feature type="domain" description="FAD/NAD(P)-binding" evidence="14">
    <location>
        <begin position="29"/>
        <end position="185"/>
    </location>
</feature>
<feature type="binding site" evidence="12">
    <location>
        <position position="67"/>
    </location>
    <ligand>
        <name>FAD</name>
        <dbReference type="ChEBI" id="CHEBI:57692"/>
    </ligand>
</feature>
<dbReference type="PhylomeDB" id="T1IYD1"/>
<dbReference type="PRINTS" id="PR00419">
    <property type="entry name" value="ADXRDTASE"/>
</dbReference>
<comment type="pathway">
    <text evidence="2">Steroid metabolism; cholesterol metabolism.</text>
</comment>
<dbReference type="EnsemblMetazoa" id="SMAR006239-RA">
    <property type="protein sequence ID" value="SMAR006239-PA"/>
    <property type="gene ID" value="SMAR006239"/>
</dbReference>
<reference evidence="15" key="2">
    <citation type="submission" date="2015-02" db="UniProtKB">
        <authorList>
            <consortium name="EnsemblMetazoa"/>
        </authorList>
    </citation>
    <scope>IDENTIFICATION</scope>
</reference>
<evidence type="ECO:0000256" key="6">
    <source>
        <dbReference type="ARBA" id="ARBA00022630"/>
    </source>
</evidence>
<dbReference type="InterPro" id="IPR036188">
    <property type="entry name" value="FAD/NAD-bd_sf"/>
</dbReference>
<dbReference type="GO" id="GO:0016491">
    <property type="term" value="F:oxidoreductase activity"/>
    <property type="evidence" value="ECO:0007669"/>
    <property type="project" value="UniProtKB-KW"/>
</dbReference>
<evidence type="ECO:0000256" key="2">
    <source>
        <dbReference type="ARBA" id="ARBA00004731"/>
    </source>
</evidence>
<dbReference type="GO" id="GO:0008203">
    <property type="term" value="P:cholesterol metabolic process"/>
    <property type="evidence" value="ECO:0007669"/>
    <property type="project" value="UniProtKB-UniPathway"/>
</dbReference>
<dbReference type="EMBL" id="AFFK01020258">
    <property type="status" value="NOT_ANNOTATED_CDS"/>
    <property type="molecule type" value="Genomic_DNA"/>
</dbReference>
<keyword evidence="9 11" id="KW-0560">Oxidoreductase</keyword>